<name>A0ABU5QP13_9BACT</name>
<sequence length="393" mass="45731">MLPNIGILFNNFNTLIIKYWQNRYWCISISILVFLVFSLIYFPEVIRKRVHDDWTGNDVLVQQFVNNKIANPFKPTENLLPHDHFSKRDLRITPYILANAFGLNSLRLFYLQILLLPLFIWLSVKVIYKATNNYVLGFWGTIALLFSYVGNSFNFDTLFYDSYAYFGLLLSLYFYKNPLGILFLVASYFVDERSVAPSLIIPLFAGLTIYPIHSTNKDFATIFQKMIVQNRTFWLVFISLVIYATIRIIFYLLYHLQTPVGEHSGVTLGLGFIHGAKIPYAIFSSLKLNLLLIIFACFYLFKKKHYIVAVWFTGVFLVSFLVGTAVEDVTRSLAYSFLLVYIVYLLVAQIKEKASKFIYLIAFVNILTPTYSLLLNLYKVEAFSWLIHFPQHF</sequence>
<keyword evidence="1" id="KW-0472">Membrane</keyword>
<feature type="transmembrane region" description="Helical" evidence="1">
    <location>
        <begin position="233"/>
        <end position="254"/>
    </location>
</feature>
<gene>
    <name evidence="2" type="ORF">VB264_13555</name>
</gene>
<organism evidence="2 3">
    <name type="scientific">Arcicella aquatica</name>
    <dbReference type="NCBI Taxonomy" id="217141"/>
    <lineage>
        <taxon>Bacteria</taxon>
        <taxon>Pseudomonadati</taxon>
        <taxon>Bacteroidota</taxon>
        <taxon>Cytophagia</taxon>
        <taxon>Cytophagales</taxon>
        <taxon>Flectobacillaceae</taxon>
        <taxon>Arcicella</taxon>
    </lineage>
</organism>
<accession>A0ABU5QP13</accession>
<comment type="caution">
    <text evidence="2">The sequence shown here is derived from an EMBL/GenBank/DDBJ whole genome shotgun (WGS) entry which is preliminary data.</text>
</comment>
<evidence type="ECO:0000313" key="2">
    <source>
        <dbReference type="EMBL" id="MEA5258817.1"/>
    </source>
</evidence>
<feature type="transmembrane region" description="Helical" evidence="1">
    <location>
        <begin position="108"/>
        <end position="128"/>
    </location>
</feature>
<feature type="transmembrane region" description="Helical" evidence="1">
    <location>
        <begin position="357"/>
        <end position="378"/>
    </location>
</feature>
<feature type="transmembrane region" description="Helical" evidence="1">
    <location>
        <begin position="308"/>
        <end position="326"/>
    </location>
</feature>
<dbReference type="RefSeq" id="WP_323250177.1">
    <property type="nucleotide sequence ID" value="NZ_JAYFUL010000021.1"/>
</dbReference>
<keyword evidence="3" id="KW-1185">Reference proteome</keyword>
<proteinExistence type="predicted"/>
<feature type="transmembrane region" description="Helical" evidence="1">
    <location>
        <begin position="22"/>
        <end position="42"/>
    </location>
</feature>
<feature type="transmembrane region" description="Helical" evidence="1">
    <location>
        <begin position="278"/>
        <end position="301"/>
    </location>
</feature>
<dbReference type="Proteomes" id="UP001304671">
    <property type="component" value="Unassembled WGS sequence"/>
</dbReference>
<evidence type="ECO:0000313" key="3">
    <source>
        <dbReference type="Proteomes" id="UP001304671"/>
    </source>
</evidence>
<feature type="transmembrane region" description="Helical" evidence="1">
    <location>
        <begin position="195"/>
        <end position="212"/>
    </location>
</feature>
<keyword evidence="1" id="KW-0812">Transmembrane</keyword>
<dbReference type="EMBL" id="JAYFUL010000021">
    <property type="protein sequence ID" value="MEA5258817.1"/>
    <property type="molecule type" value="Genomic_DNA"/>
</dbReference>
<feature type="transmembrane region" description="Helical" evidence="1">
    <location>
        <begin position="134"/>
        <end position="151"/>
    </location>
</feature>
<keyword evidence="1" id="KW-1133">Transmembrane helix</keyword>
<evidence type="ECO:0000256" key="1">
    <source>
        <dbReference type="SAM" id="Phobius"/>
    </source>
</evidence>
<protein>
    <submittedName>
        <fullName evidence="2">Uncharacterized protein</fullName>
    </submittedName>
</protein>
<feature type="transmembrane region" description="Helical" evidence="1">
    <location>
        <begin position="332"/>
        <end position="350"/>
    </location>
</feature>
<feature type="transmembrane region" description="Helical" evidence="1">
    <location>
        <begin position="163"/>
        <end position="189"/>
    </location>
</feature>
<reference evidence="2 3" key="1">
    <citation type="submission" date="2023-12" db="EMBL/GenBank/DDBJ databases">
        <title>Novel species of the genus Arcicella isolated from rivers.</title>
        <authorList>
            <person name="Lu H."/>
        </authorList>
    </citation>
    <scope>NUCLEOTIDE SEQUENCE [LARGE SCALE GENOMIC DNA]</scope>
    <source>
        <strain evidence="2 3">LMG 21963</strain>
    </source>
</reference>